<comment type="caution">
    <text evidence="6">The sequence shown here is derived from an EMBL/GenBank/DDBJ whole genome shotgun (WGS) entry which is preliminary data.</text>
</comment>
<dbReference type="SUPFAM" id="SSF49764">
    <property type="entry name" value="HSP20-like chaperones"/>
    <property type="match status" value="1"/>
</dbReference>
<evidence type="ECO:0000256" key="1">
    <source>
        <dbReference type="ARBA" id="ARBA00023016"/>
    </source>
</evidence>
<dbReference type="Pfam" id="PF00011">
    <property type="entry name" value="HSP20"/>
    <property type="match status" value="1"/>
</dbReference>
<sequence length="170" mass="18508">MRTATHPAYDLTPLYRSFVGLDRMASMIDAASAQATNTASYPPYNVVRLSDDAYRIELAVAGFTEDDLNIESEQNRLTITGNHADKSANDTGDYLHRGIAERGFERRFQLADHVIIEGATLANGLLSISLKRELPEALKPRKIEIGSSASATERGEKLIASKTSGKPKAA</sequence>
<accession>A0A8J3CRK3</accession>
<dbReference type="PANTHER" id="PTHR47062">
    <property type="match status" value="1"/>
</dbReference>
<dbReference type="PANTHER" id="PTHR47062:SF1">
    <property type="entry name" value="SMALL HEAT SHOCK PROTEIN IBPA"/>
    <property type="match status" value="1"/>
</dbReference>
<dbReference type="Gene3D" id="2.60.40.790">
    <property type="match status" value="1"/>
</dbReference>
<dbReference type="CDD" id="cd06470">
    <property type="entry name" value="ACD_IbpA-B_like"/>
    <property type="match status" value="1"/>
</dbReference>
<name>A0A8J3CRK3_9PROT</name>
<dbReference type="AlphaFoldDB" id="A0A8J3CRK3"/>
<keyword evidence="1" id="KW-0346">Stress response</keyword>
<feature type="domain" description="SHSP" evidence="5">
    <location>
        <begin position="35"/>
        <end position="148"/>
    </location>
</feature>
<gene>
    <name evidence="6" type="ORF">GCM10009069_09990</name>
</gene>
<evidence type="ECO:0000313" key="6">
    <source>
        <dbReference type="EMBL" id="GHA88943.1"/>
    </source>
</evidence>
<protein>
    <submittedName>
        <fullName evidence="6">Heat-shock protein IbpA</fullName>
    </submittedName>
</protein>
<dbReference type="InterPro" id="IPR008978">
    <property type="entry name" value="HSP20-like_chaperone"/>
</dbReference>
<dbReference type="InterPro" id="IPR002068">
    <property type="entry name" value="A-crystallin/Hsp20_dom"/>
</dbReference>
<organism evidence="6 7">
    <name type="scientific">Algimonas arctica</name>
    <dbReference type="NCBI Taxonomy" id="1479486"/>
    <lineage>
        <taxon>Bacteria</taxon>
        <taxon>Pseudomonadati</taxon>
        <taxon>Pseudomonadota</taxon>
        <taxon>Alphaproteobacteria</taxon>
        <taxon>Maricaulales</taxon>
        <taxon>Robiginitomaculaceae</taxon>
        <taxon>Algimonas</taxon>
    </lineage>
</organism>
<reference evidence="6" key="1">
    <citation type="journal article" date="2014" name="Int. J. Syst. Evol. Microbiol.">
        <title>Complete genome sequence of Corynebacterium casei LMG S-19264T (=DSM 44701T), isolated from a smear-ripened cheese.</title>
        <authorList>
            <consortium name="US DOE Joint Genome Institute (JGI-PGF)"/>
            <person name="Walter F."/>
            <person name="Albersmeier A."/>
            <person name="Kalinowski J."/>
            <person name="Ruckert C."/>
        </authorList>
    </citation>
    <scope>NUCLEOTIDE SEQUENCE</scope>
    <source>
        <strain evidence="6">KCTC 32513</strain>
    </source>
</reference>
<dbReference type="EMBL" id="BMZH01000003">
    <property type="protein sequence ID" value="GHA88943.1"/>
    <property type="molecule type" value="Genomic_DNA"/>
</dbReference>
<evidence type="ECO:0000313" key="7">
    <source>
        <dbReference type="Proteomes" id="UP000634004"/>
    </source>
</evidence>
<dbReference type="RefSeq" id="WP_189496056.1">
    <property type="nucleotide sequence ID" value="NZ_BMZH01000003.1"/>
</dbReference>
<proteinExistence type="inferred from homology"/>
<evidence type="ECO:0000256" key="4">
    <source>
        <dbReference type="SAM" id="MobiDB-lite"/>
    </source>
</evidence>
<evidence type="ECO:0000256" key="2">
    <source>
        <dbReference type="PROSITE-ProRule" id="PRU00285"/>
    </source>
</evidence>
<reference evidence="6" key="2">
    <citation type="submission" date="2020-09" db="EMBL/GenBank/DDBJ databases">
        <authorList>
            <person name="Sun Q."/>
            <person name="Kim S."/>
        </authorList>
    </citation>
    <scope>NUCLEOTIDE SEQUENCE</scope>
    <source>
        <strain evidence="6">KCTC 32513</strain>
    </source>
</reference>
<dbReference type="InterPro" id="IPR037913">
    <property type="entry name" value="ACD_IbpA/B"/>
</dbReference>
<evidence type="ECO:0000259" key="5">
    <source>
        <dbReference type="PROSITE" id="PS01031"/>
    </source>
</evidence>
<feature type="region of interest" description="Disordered" evidence="4">
    <location>
        <begin position="141"/>
        <end position="170"/>
    </location>
</feature>
<dbReference type="PROSITE" id="PS01031">
    <property type="entry name" value="SHSP"/>
    <property type="match status" value="1"/>
</dbReference>
<comment type="similarity">
    <text evidence="2 3">Belongs to the small heat shock protein (HSP20) family.</text>
</comment>
<evidence type="ECO:0000256" key="3">
    <source>
        <dbReference type="RuleBase" id="RU003616"/>
    </source>
</evidence>
<keyword evidence="7" id="KW-1185">Reference proteome</keyword>
<dbReference type="Proteomes" id="UP000634004">
    <property type="component" value="Unassembled WGS sequence"/>
</dbReference>